<dbReference type="EMBL" id="CALNXI010000639">
    <property type="protein sequence ID" value="CAH3030514.1"/>
    <property type="molecule type" value="Genomic_DNA"/>
</dbReference>
<comment type="caution">
    <text evidence="1">The sequence shown here is derived from an EMBL/GenBank/DDBJ whole genome shotgun (WGS) entry which is preliminary data.</text>
</comment>
<feature type="non-terminal residue" evidence="1">
    <location>
        <position position="1"/>
    </location>
</feature>
<proteinExistence type="predicted"/>
<gene>
    <name evidence="1" type="ORF">PEVE_00038088</name>
</gene>
<reference evidence="1 2" key="1">
    <citation type="submission" date="2022-05" db="EMBL/GenBank/DDBJ databases">
        <authorList>
            <consortium name="Genoscope - CEA"/>
            <person name="William W."/>
        </authorList>
    </citation>
    <scope>NUCLEOTIDE SEQUENCE [LARGE SCALE GENOMIC DNA]</scope>
</reference>
<accession>A0ABN8MLA2</accession>
<name>A0ABN8MLA2_9CNID</name>
<sequence length="102" mass="11836">LLLSFSLELPVRLRELLVNARSLSGKPDDAPDKDLRAFIYREMFSFLAFDNEIGDGSSLIYPEEIVDAIRKLYPGDVKNYTPRSRKRKSFYEVSLEELVEVY</sequence>
<protein>
    <submittedName>
        <fullName evidence="1">Uncharacterized protein</fullName>
    </submittedName>
</protein>
<organism evidence="1 2">
    <name type="scientific">Porites evermanni</name>
    <dbReference type="NCBI Taxonomy" id="104178"/>
    <lineage>
        <taxon>Eukaryota</taxon>
        <taxon>Metazoa</taxon>
        <taxon>Cnidaria</taxon>
        <taxon>Anthozoa</taxon>
        <taxon>Hexacorallia</taxon>
        <taxon>Scleractinia</taxon>
        <taxon>Fungiina</taxon>
        <taxon>Poritidae</taxon>
        <taxon>Porites</taxon>
    </lineage>
</organism>
<evidence type="ECO:0000313" key="2">
    <source>
        <dbReference type="Proteomes" id="UP001159427"/>
    </source>
</evidence>
<evidence type="ECO:0000313" key="1">
    <source>
        <dbReference type="EMBL" id="CAH3030514.1"/>
    </source>
</evidence>
<keyword evidence="2" id="KW-1185">Reference proteome</keyword>
<feature type="non-terminal residue" evidence="1">
    <location>
        <position position="102"/>
    </location>
</feature>
<dbReference type="Proteomes" id="UP001159427">
    <property type="component" value="Unassembled WGS sequence"/>
</dbReference>